<dbReference type="RefSeq" id="WP_160499257.1">
    <property type="nucleotide sequence ID" value="NZ_WUBI01000003.1"/>
</dbReference>
<organism evidence="2 3">
    <name type="scientific">Paenibacillus dendrobii</name>
    <dbReference type="NCBI Taxonomy" id="2691084"/>
    <lineage>
        <taxon>Bacteria</taxon>
        <taxon>Bacillati</taxon>
        <taxon>Bacillota</taxon>
        <taxon>Bacilli</taxon>
        <taxon>Bacillales</taxon>
        <taxon>Paenibacillaceae</taxon>
        <taxon>Paenibacillus</taxon>
    </lineage>
</organism>
<dbReference type="InterPro" id="IPR027624">
    <property type="entry name" value="TOMM_cyclo_SagD"/>
</dbReference>
<dbReference type="NCBIfam" id="TIGR03604">
    <property type="entry name" value="TOMM_cyclo_SagD"/>
    <property type="match status" value="1"/>
</dbReference>
<evidence type="ECO:0000259" key="1">
    <source>
        <dbReference type="PROSITE" id="PS51664"/>
    </source>
</evidence>
<gene>
    <name evidence="2" type="ORF">GRF59_18730</name>
</gene>
<dbReference type="InterPro" id="IPR022291">
    <property type="entry name" value="Bacteriocin_synth_cyclodeHase"/>
</dbReference>
<protein>
    <submittedName>
        <fullName evidence="2">TOMM leader peptide-binding protein</fullName>
    </submittedName>
</protein>
<reference evidence="2 3" key="1">
    <citation type="submission" date="2019-12" db="EMBL/GenBank/DDBJ databases">
        <title>Paenibacillus sp. nov., an endophytic bacterium isolated from the stem of Dendrobium.</title>
        <authorList>
            <person name="Zhao R."/>
        </authorList>
    </citation>
    <scope>NUCLEOTIDE SEQUENCE [LARGE SCALE GENOMIC DNA]</scope>
    <source>
        <strain evidence="2 3">HJL G12</strain>
    </source>
</reference>
<dbReference type="PANTHER" id="PTHR37809:SF1">
    <property type="entry name" value="RIBOSOMAL PROTEIN S12 METHYLTHIOTRANSFERASE ACCESSORY FACTOR YCAO"/>
    <property type="match status" value="1"/>
</dbReference>
<dbReference type="NCBIfam" id="TIGR03882">
    <property type="entry name" value="cyclo_dehyd_2"/>
    <property type="match status" value="1"/>
</dbReference>
<dbReference type="Gene3D" id="3.30.40.250">
    <property type="match status" value="1"/>
</dbReference>
<dbReference type="Proteomes" id="UP000460318">
    <property type="component" value="Unassembled WGS sequence"/>
</dbReference>
<proteinExistence type="predicted"/>
<keyword evidence="3" id="KW-1185">Reference proteome</keyword>
<dbReference type="AlphaFoldDB" id="A0A7X3LI13"/>
<dbReference type="PROSITE" id="PS51664">
    <property type="entry name" value="YCAO"/>
    <property type="match status" value="1"/>
</dbReference>
<name>A0A7X3LI13_9BACL</name>
<evidence type="ECO:0000313" key="2">
    <source>
        <dbReference type="EMBL" id="MWV45652.1"/>
    </source>
</evidence>
<sequence>MKELVLYESESLLLQEVLQELERRGMLYRLTQERQDKHGRILHVITDGLAEEVFAPFYRAASPSSGGVFFYHQLLNTLLVGPFFKGGDEACLACMNRRLQAGGKENLISLVYGERNSYSPHPQSAEFIVDLMEAGQLSRELPERYAGRVEHVQFDALRADSYLLNRHGNCPICAPEAPKRSQPFINGFQSRLKPDGRTYRLHSKLETGAILQRWFDRDSGTITHTYRELRSSMIEAGGMEIRVNSSYVETGFGRAYRRPDAEKLGVLEAVERYCGMCDRKSSPAEKRSYDEVRDQAADPADFGLHDAADRAHPAFRLKTYSEELPVYWTPAYSVKEHREVLVPEQLVYYADGHFRQSSNRFVYDSSNGLALGSTPEEAVLHGLFELIERDNFLCAWYNRLALQELDIEDTGLDELKQIMYFLELEGIRIRFFDITMELPVPSVWAVAYDTRENAVMKAYNAAAAHFVPEKAIESAAMEVITSLPIYEDALRRDEAMQERVLQLTGHPEAVTEFEDHVLYYASEQNCRGLDFVLNVDEANKQSVRRVYQDLFYESDRFTDDDLAKDLEELFSEVIKHYKNMYVVDVTPDEVAGFGFYAAKVLVPGMLPMTFGHQHKRVITERLVRERLRRGLKEDFEMNPEPHPFP</sequence>
<dbReference type="Gene3D" id="3.30.160.660">
    <property type="match status" value="1"/>
</dbReference>
<dbReference type="EMBL" id="WUBI01000003">
    <property type="protein sequence ID" value="MWV45652.1"/>
    <property type="molecule type" value="Genomic_DNA"/>
</dbReference>
<dbReference type="PANTHER" id="PTHR37809">
    <property type="entry name" value="RIBOSOMAL PROTEIN S12 METHYLTHIOTRANSFERASE ACCESSORY FACTOR YCAO"/>
    <property type="match status" value="1"/>
</dbReference>
<evidence type="ECO:0000313" key="3">
    <source>
        <dbReference type="Proteomes" id="UP000460318"/>
    </source>
</evidence>
<dbReference type="Pfam" id="PF02624">
    <property type="entry name" value="YcaO"/>
    <property type="match status" value="1"/>
</dbReference>
<comment type="caution">
    <text evidence="2">The sequence shown here is derived from an EMBL/GenBank/DDBJ whole genome shotgun (WGS) entry which is preliminary data.</text>
</comment>
<dbReference type="Gene3D" id="3.40.50.720">
    <property type="entry name" value="NAD(P)-binding Rossmann-like Domain"/>
    <property type="match status" value="1"/>
</dbReference>
<dbReference type="Gene3D" id="3.30.1330.230">
    <property type="match status" value="1"/>
</dbReference>
<accession>A0A7X3LI13</accession>
<dbReference type="InterPro" id="IPR003776">
    <property type="entry name" value="YcaO-like_dom"/>
</dbReference>
<feature type="domain" description="YcaO" evidence="1">
    <location>
        <begin position="251"/>
        <end position="645"/>
    </location>
</feature>